<dbReference type="EMBL" id="CZBP01000001">
    <property type="protein sequence ID" value="CUP59655.1"/>
    <property type="molecule type" value="Genomic_DNA"/>
</dbReference>
<dbReference type="AlphaFoldDB" id="A0A174PMP3"/>
<sequence length="235" mass="27125">MSTMNAEETKRWKAKNLRYKKPMVKELNLDTIREKLFDIQGECEEVRWYTDSEDGEDSLLNALDGNEDEVYEFKVAFAYLCEECEAMQVDLNEEWIPECFDLLFVVAGAGDQFGGLLGYDSYEGDCFGINCMDAWAEDEAKKKLKQLTKDELIAAIRQSFKVYQSYIGLSVRYDSLKAAIDILRDKNTGILQVVKEIERLYEATSSEQGIYAEYSKAWKEFDQYTESLPPEAWVS</sequence>
<organism evidence="1 2">
    <name type="scientific">Blautia obeum</name>
    <dbReference type="NCBI Taxonomy" id="40520"/>
    <lineage>
        <taxon>Bacteria</taxon>
        <taxon>Bacillati</taxon>
        <taxon>Bacillota</taxon>
        <taxon>Clostridia</taxon>
        <taxon>Lachnospirales</taxon>
        <taxon>Lachnospiraceae</taxon>
        <taxon>Blautia</taxon>
    </lineage>
</organism>
<reference evidence="1 2" key="1">
    <citation type="submission" date="2015-09" db="EMBL/GenBank/DDBJ databases">
        <authorList>
            <consortium name="Pathogen Informatics"/>
        </authorList>
    </citation>
    <scope>NUCLEOTIDE SEQUENCE [LARGE SCALE GENOMIC DNA]</scope>
    <source>
        <strain evidence="1 2">2789STDY5834957</strain>
    </source>
</reference>
<accession>A0A174PMP3</accession>
<proteinExistence type="predicted"/>
<name>A0A174PMP3_9FIRM</name>
<protein>
    <submittedName>
        <fullName evidence="1">Uncharacterized protein</fullName>
    </submittedName>
</protein>
<dbReference type="RefSeq" id="WP_081018818.1">
    <property type="nucleotide sequence ID" value="NZ_CZBP01000001.1"/>
</dbReference>
<evidence type="ECO:0000313" key="2">
    <source>
        <dbReference type="Proteomes" id="UP000095762"/>
    </source>
</evidence>
<dbReference type="Proteomes" id="UP000095762">
    <property type="component" value="Unassembled WGS sequence"/>
</dbReference>
<evidence type="ECO:0000313" key="1">
    <source>
        <dbReference type="EMBL" id="CUP59655.1"/>
    </source>
</evidence>
<gene>
    <name evidence="1" type="ORF">ERS852569_00110</name>
</gene>